<reference evidence="2" key="1">
    <citation type="submission" date="2023-07" db="EMBL/GenBank/DDBJ databases">
        <title>Molecular identification of indigenous halophilic bacteria isolated from red sea cost, biodegradation of synthetic dyes and assessment of degraded metabolite toxicity.</title>
        <authorList>
            <person name="Chaieb K."/>
            <person name="Altayb H.N."/>
        </authorList>
    </citation>
    <scope>NUCLEOTIDE SEQUENCE [LARGE SCALE GENOMIC DNA]</scope>
    <source>
        <strain evidence="2">K20</strain>
    </source>
</reference>
<name>A0ABS7YKC6_9VIBR</name>
<sequence>MMTPAKTILLILSGIAVTASSVVYAQVWDEKALLQRYVEQLDALDHTLLKQAEMSADSNSRIRFNYLKAHRDLSTIVGNIRSYINKPLDVTHEADRSVAIKDRTTADE</sequence>
<keyword evidence="2" id="KW-1185">Reference proteome</keyword>
<dbReference type="Pfam" id="PF09686">
    <property type="entry name" value="Plasmid_RAQPRD"/>
    <property type="match status" value="1"/>
</dbReference>
<proteinExistence type="predicted"/>
<comment type="caution">
    <text evidence="1">The sequence shown here is derived from an EMBL/GenBank/DDBJ whole genome shotgun (WGS) entry which is preliminary data.</text>
</comment>
<dbReference type="EMBL" id="JAIWIU010000005">
    <property type="protein sequence ID" value="MCA2014649.1"/>
    <property type="molecule type" value="Genomic_DNA"/>
</dbReference>
<evidence type="ECO:0000313" key="1">
    <source>
        <dbReference type="EMBL" id="MCA2014649.1"/>
    </source>
</evidence>
<protein>
    <submittedName>
        <fullName evidence="1">RAQPRD family integrative conjugative element protein</fullName>
    </submittedName>
</protein>
<accession>A0ABS7YKC6</accession>
<dbReference type="Proteomes" id="UP001199044">
    <property type="component" value="Unassembled WGS sequence"/>
</dbReference>
<dbReference type="InterPro" id="IPR019110">
    <property type="entry name" value="Uncharacterised_RAQPRD"/>
</dbReference>
<evidence type="ECO:0000313" key="2">
    <source>
        <dbReference type="Proteomes" id="UP001199044"/>
    </source>
</evidence>
<dbReference type="RefSeq" id="WP_225249270.1">
    <property type="nucleotide sequence ID" value="NZ_CP152308.1"/>
</dbReference>
<gene>
    <name evidence="1" type="ORF">LDJ79_00910</name>
</gene>
<organism evidence="1 2">
    <name type="scientific">Vibrio tritonius</name>
    <dbReference type="NCBI Taxonomy" id="1435069"/>
    <lineage>
        <taxon>Bacteria</taxon>
        <taxon>Pseudomonadati</taxon>
        <taxon>Pseudomonadota</taxon>
        <taxon>Gammaproteobacteria</taxon>
        <taxon>Vibrionales</taxon>
        <taxon>Vibrionaceae</taxon>
        <taxon>Vibrio</taxon>
    </lineage>
</organism>